<keyword evidence="2" id="KW-0285">Flavoprotein</keyword>
<reference evidence="3" key="1">
    <citation type="submission" date="2020-12" db="EMBL/GenBank/DDBJ databases">
        <title>The genome sequence of Inhella sp. 4Y17.</title>
        <authorList>
            <person name="Liu Y."/>
        </authorList>
    </citation>
    <scope>NUCLEOTIDE SEQUENCE</scope>
    <source>
        <strain evidence="3">4Y10</strain>
    </source>
</reference>
<keyword evidence="2" id="KW-0547">Nucleotide-binding</keyword>
<feature type="binding site" evidence="2">
    <location>
        <position position="339"/>
    </location>
    <ligand>
        <name>FAD</name>
        <dbReference type="ChEBI" id="CHEBI:57692"/>
    </ligand>
</feature>
<gene>
    <name evidence="3" type="ORF">I7X43_02850</name>
</gene>
<dbReference type="Gene3D" id="3.50.50.60">
    <property type="entry name" value="FAD/NAD(P)-binding domain"/>
    <property type="match status" value="1"/>
</dbReference>
<dbReference type="Pfam" id="PF04820">
    <property type="entry name" value="Trp_halogenase"/>
    <property type="match status" value="1"/>
</dbReference>
<dbReference type="RefSeq" id="WP_198099377.1">
    <property type="nucleotide sequence ID" value="NZ_JAEDAL010000001.1"/>
</dbReference>
<feature type="binding site" evidence="2">
    <location>
        <position position="348"/>
    </location>
    <ligand>
        <name>L-tryptophan</name>
        <dbReference type="ChEBI" id="CHEBI:57912"/>
    </ligand>
</feature>
<dbReference type="AlphaFoldDB" id="A0A931N9V4"/>
<proteinExistence type="predicted"/>
<organism evidence="3 4">
    <name type="scientific">Inhella gelatinilytica</name>
    <dbReference type="NCBI Taxonomy" id="2795030"/>
    <lineage>
        <taxon>Bacteria</taxon>
        <taxon>Pseudomonadati</taxon>
        <taxon>Pseudomonadota</taxon>
        <taxon>Betaproteobacteria</taxon>
        <taxon>Burkholderiales</taxon>
        <taxon>Sphaerotilaceae</taxon>
        <taxon>Inhella</taxon>
    </lineage>
</organism>
<feature type="binding site" evidence="2">
    <location>
        <position position="83"/>
    </location>
    <ligand>
        <name>7-chloro-L-tryptophan</name>
        <dbReference type="ChEBI" id="CHEBI:58713"/>
    </ligand>
</feature>
<evidence type="ECO:0000313" key="4">
    <source>
        <dbReference type="Proteomes" id="UP000620139"/>
    </source>
</evidence>
<keyword evidence="4" id="KW-1185">Reference proteome</keyword>
<dbReference type="GO" id="GO:0000166">
    <property type="term" value="F:nucleotide binding"/>
    <property type="evidence" value="ECO:0007669"/>
    <property type="project" value="UniProtKB-KW"/>
</dbReference>
<dbReference type="Proteomes" id="UP000620139">
    <property type="component" value="Unassembled WGS sequence"/>
</dbReference>
<dbReference type="GO" id="GO:0004497">
    <property type="term" value="F:monooxygenase activity"/>
    <property type="evidence" value="ECO:0007669"/>
    <property type="project" value="InterPro"/>
</dbReference>
<dbReference type="InterPro" id="IPR033856">
    <property type="entry name" value="Trp_halogen"/>
</dbReference>
<name>A0A931N9V4_9BURK</name>
<dbReference type="PANTHER" id="PTHR43747:SF4">
    <property type="entry name" value="FLAVIN-DEPENDENT TRYPTOPHAN HALOGENASE"/>
    <property type="match status" value="1"/>
</dbReference>
<evidence type="ECO:0000256" key="2">
    <source>
        <dbReference type="PIRSR" id="PIRSR011396-2"/>
    </source>
</evidence>
<dbReference type="InterPro" id="IPR050816">
    <property type="entry name" value="Flavin-dep_Halogenase_NPB"/>
</dbReference>
<keyword evidence="2" id="KW-0274">FAD</keyword>
<feature type="binding site" evidence="2">
    <location>
        <begin position="18"/>
        <end position="21"/>
    </location>
    <ligand>
        <name>FAD</name>
        <dbReference type="ChEBI" id="CHEBI:57692"/>
    </ligand>
</feature>
<evidence type="ECO:0000256" key="1">
    <source>
        <dbReference type="PIRSR" id="PIRSR011396-1"/>
    </source>
</evidence>
<feature type="active site" evidence="1">
    <location>
        <position position="83"/>
    </location>
</feature>
<dbReference type="InterPro" id="IPR006905">
    <property type="entry name" value="Flavin_halogenase"/>
</dbReference>
<sequence length="511" mass="58024">MEVRQHPDHIRNIVVVGGGTAGWMSAAALARMCTGPWKITLVESDEIGTVGVGEATIPLIQIYNNALELNEDEFMRETQATFKLGIEFVNWGRLGDSYIHGFGPLGPDLGATKFHHYWLKGRRSGYAAPLERYSINTAASRAHRFVRAQPNMPNSPMGEIAHAFHFDAHLYAKFLRRYAEARGVERVEGKIAGATQHPETGFVQDLVLSDGRRVEGDLFIDCSGFRGLLIEEVLKTGYEDWSHYLPCNRAWAVPCASVEPLLPYTRATARDAGWQWRIPLQHRIGNGHVFCDSFISEQAAVDVLTANLDGRIMAEPRLLKFVTGKRKKLWNKNVVANGLASGFMEPLESTSLHLVQATIARLTSLFPDKGFNPADIDEFNRQSEFEFIKIRDFLILHYKATERDDTAFWRHCRNMAIPESLQHKMDVFKAHGRVFREGSEMFSEISWLEVMLGQRVYPQSYHPLVDALPEQKVRDFLENIENTIDRCVQHMPSHRDYIRQHCASAEFLGRA</sequence>
<dbReference type="SUPFAM" id="SSF51905">
    <property type="entry name" value="FAD/NAD(P)-binding domain"/>
    <property type="match status" value="1"/>
</dbReference>
<comment type="caution">
    <text evidence="3">The sequence shown here is derived from an EMBL/GenBank/DDBJ whole genome shotgun (WGS) entry which is preliminary data.</text>
</comment>
<dbReference type="PANTHER" id="PTHR43747">
    <property type="entry name" value="FAD-BINDING PROTEIN"/>
    <property type="match status" value="1"/>
</dbReference>
<dbReference type="InterPro" id="IPR036188">
    <property type="entry name" value="FAD/NAD-bd_sf"/>
</dbReference>
<accession>A0A931N9V4</accession>
<dbReference type="PIRSF" id="PIRSF011396">
    <property type="entry name" value="Trp_halogenase"/>
    <property type="match status" value="1"/>
</dbReference>
<dbReference type="EMBL" id="JAEDAL010000001">
    <property type="protein sequence ID" value="MBH9551778.1"/>
    <property type="molecule type" value="Genomic_DNA"/>
</dbReference>
<protein>
    <submittedName>
        <fullName evidence="3">Tryptophan 7-halogenase</fullName>
    </submittedName>
</protein>
<evidence type="ECO:0000313" key="3">
    <source>
        <dbReference type="EMBL" id="MBH9551778.1"/>
    </source>
</evidence>